<dbReference type="GeneID" id="24424556"/>
<proteinExistence type="inferred from homology"/>
<protein>
    <submittedName>
        <fullName evidence="13">Mitochondrial carrier protein</fullName>
    </submittedName>
</protein>
<evidence type="ECO:0000256" key="7">
    <source>
        <dbReference type="ARBA" id="ARBA00022989"/>
    </source>
</evidence>
<reference evidence="13 14" key="3">
    <citation type="journal article" date="2016" name="Sci. Rep.">
        <title>Genome-wide diversity and gene expression profiling of Babesia microti isolates identify polymorphic genes that mediate host-pathogen interactions.</title>
        <authorList>
            <person name="Silva J.C."/>
            <person name="Cornillot E."/>
            <person name="McCracken C."/>
            <person name="Usmani-Brown S."/>
            <person name="Dwivedi A."/>
            <person name="Ifeonu O.O."/>
            <person name="Crabtree J."/>
            <person name="Gotia H.T."/>
            <person name="Virji A.Z."/>
            <person name="Reynes C."/>
            <person name="Colinge J."/>
            <person name="Kumar V."/>
            <person name="Lawres L."/>
            <person name="Pazzi J.E."/>
            <person name="Pablo J.V."/>
            <person name="Hung C."/>
            <person name="Brancato J."/>
            <person name="Kumari P."/>
            <person name="Orvis J."/>
            <person name="Tretina K."/>
            <person name="Chibucos M."/>
            <person name="Ott S."/>
            <person name="Sadzewicz L."/>
            <person name="Sengamalay N."/>
            <person name="Shetty A.C."/>
            <person name="Su Q."/>
            <person name="Tallon L."/>
            <person name="Fraser C.M."/>
            <person name="Frutos R."/>
            <person name="Molina D.M."/>
            <person name="Krause P.J."/>
            <person name="Ben Mamoun C."/>
        </authorList>
    </citation>
    <scope>NUCLEOTIDE SEQUENCE [LARGE SCALE GENOMIC DNA]</scope>
    <source>
        <strain evidence="13 14">RI</strain>
    </source>
</reference>
<dbReference type="GO" id="GO:1990542">
    <property type="term" value="P:mitochondrial transmembrane transport"/>
    <property type="evidence" value="ECO:0007669"/>
    <property type="project" value="InterPro"/>
</dbReference>
<dbReference type="RefSeq" id="XP_012648533.1">
    <property type="nucleotide sequence ID" value="XM_012793079.1"/>
</dbReference>
<dbReference type="VEuPathDB" id="PiroplasmaDB:BMR1_02g03875"/>
<reference evidence="13 14" key="1">
    <citation type="journal article" date="2012" name="Nucleic Acids Res.">
        <title>Sequencing of the smallest Apicomplexan genome from the human pathogen Babesia microti.</title>
        <authorList>
            <person name="Cornillot E."/>
            <person name="Hadj-Kaddour K."/>
            <person name="Dassouli A."/>
            <person name="Noel B."/>
            <person name="Ranwez V."/>
            <person name="Vacherie B."/>
            <person name="Augagneur Y."/>
            <person name="Bres V."/>
            <person name="Duclos A."/>
            <person name="Randazzo S."/>
            <person name="Carcy B."/>
            <person name="Debierre-Grockiego F."/>
            <person name="Delbecq S."/>
            <person name="Moubri-Menage K."/>
            <person name="Shams-Eldin H."/>
            <person name="Usmani-Brown S."/>
            <person name="Bringaud F."/>
            <person name="Wincker P."/>
            <person name="Vivares C.P."/>
            <person name="Schwarz R.T."/>
            <person name="Schetters T.P."/>
            <person name="Krause P.J."/>
            <person name="Gorenflot A."/>
            <person name="Berry V."/>
            <person name="Barbe V."/>
            <person name="Ben Mamoun C."/>
        </authorList>
    </citation>
    <scope>NUCLEOTIDE SEQUENCE [LARGE SCALE GENOMIC DNA]</scope>
    <source>
        <strain evidence="13 14">RI</strain>
    </source>
</reference>
<evidence type="ECO:0000256" key="12">
    <source>
        <dbReference type="SAM" id="Phobius"/>
    </source>
</evidence>
<feature type="transmembrane region" description="Helical" evidence="12">
    <location>
        <begin position="192"/>
        <end position="213"/>
    </location>
</feature>
<dbReference type="PANTHER" id="PTHR45760">
    <property type="entry name" value="FI19922P1-RELATED"/>
    <property type="match status" value="1"/>
</dbReference>
<dbReference type="KEGG" id="bmic:BMR1_02g03875"/>
<gene>
    <name evidence="13" type="ORF">BMR1_02g03875</name>
</gene>
<dbReference type="Gene3D" id="1.50.40.10">
    <property type="entry name" value="Mitochondrial carrier domain"/>
    <property type="match status" value="2"/>
</dbReference>
<dbReference type="Pfam" id="PF00153">
    <property type="entry name" value="Mito_carr"/>
    <property type="match status" value="3"/>
</dbReference>
<feature type="transmembrane region" description="Helical" evidence="12">
    <location>
        <begin position="70"/>
        <end position="93"/>
    </location>
</feature>
<keyword evidence="9 10" id="KW-0472">Membrane</keyword>
<dbReference type="InterPro" id="IPR018108">
    <property type="entry name" value="MCP_transmembrane"/>
</dbReference>
<dbReference type="AlphaFoldDB" id="I7JAS2"/>
<evidence type="ECO:0000313" key="14">
    <source>
        <dbReference type="Proteomes" id="UP000002899"/>
    </source>
</evidence>
<feature type="repeat" description="Solcar" evidence="10">
    <location>
        <begin position="194"/>
        <end position="287"/>
    </location>
</feature>
<evidence type="ECO:0000256" key="6">
    <source>
        <dbReference type="ARBA" id="ARBA00022792"/>
    </source>
</evidence>
<dbReference type="InterPro" id="IPR023395">
    <property type="entry name" value="MCP_dom_sf"/>
</dbReference>
<evidence type="ECO:0000256" key="1">
    <source>
        <dbReference type="ARBA" id="ARBA00004448"/>
    </source>
</evidence>
<dbReference type="PROSITE" id="PS50920">
    <property type="entry name" value="SOLCAR"/>
    <property type="match status" value="3"/>
</dbReference>
<feature type="repeat" description="Solcar" evidence="10">
    <location>
        <begin position="100"/>
        <end position="179"/>
    </location>
</feature>
<evidence type="ECO:0000256" key="5">
    <source>
        <dbReference type="ARBA" id="ARBA00022737"/>
    </source>
</evidence>
<keyword evidence="14" id="KW-1185">Reference proteome</keyword>
<comment type="similarity">
    <text evidence="2 11">Belongs to the mitochondrial carrier (TC 2.A.29) family.</text>
</comment>
<evidence type="ECO:0000256" key="11">
    <source>
        <dbReference type="RuleBase" id="RU000488"/>
    </source>
</evidence>
<accession>I7JAS2</accession>
<comment type="subcellular location">
    <subcellularLocation>
        <location evidence="1">Mitochondrion inner membrane</location>
        <topology evidence="1">Multi-pass membrane protein</topology>
    </subcellularLocation>
</comment>
<evidence type="ECO:0000256" key="4">
    <source>
        <dbReference type="ARBA" id="ARBA00022692"/>
    </source>
</evidence>
<dbReference type="GO" id="GO:0005743">
    <property type="term" value="C:mitochondrial inner membrane"/>
    <property type="evidence" value="ECO:0007669"/>
    <property type="project" value="UniProtKB-SubCell"/>
</dbReference>
<reference evidence="13 14" key="2">
    <citation type="journal article" date="2013" name="PLoS ONE">
        <title>Whole genome mapping and re-organization of the nuclear and mitochondrial genomes of Babesia microti isolates.</title>
        <authorList>
            <person name="Cornillot E."/>
            <person name="Dassouli A."/>
            <person name="Garg A."/>
            <person name="Pachikara N."/>
            <person name="Randazzo S."/>
            <person name="Depoix D."/>
            <person name="Carcy B."/>
            <person name="Delbecq S."/>
            <person name="Frutos R."/>
            <person name="Silva J.C."/>
            <person name="Sutton R."/>
            <person name="Krause P.J."/>
            <person name="Mamoun C.B."/>
        </authorList>
    </citation>
    <scope>NUCLEOTIDE SEQUENCE [LARGE SCALE GENOMIC DNA]</scope>
    <source>
        <strain evidence="13 14">RI</strain>
    </source>
</reference>
<dbReference type="EMBL" id="FO082872">
    <property type="protein sequence ID" value="CCF73924.1"/>
    <property type="molecule type" value="Genomic_DNA"/>
</dbReference>
<evidence type="ECO:0000256" key="2">
    <source>
        <dbReference type="ARBA" id="ARBA00006375"/>
    </source>
</evidence>
<dbReference type="PANTHER" id="PTHR45760:SF2">
    <property type="entry name" value="FI19922P1-RELATED"/>
    <property type="match status" value="1"/>
</dbReference>
<keyword evidence="3 11" id="KW-0813">Transport</keyword>
<keyword evidence="7 12" id="KW-1133">Transmembrane helix</keyword>
<evidence type="ECO:0000256" key="3">
    <source>
        <dbReference type="ARBA" id="ARBA00022448"/>
    </source>
</evidence>
<dbReference type="OMA" id="IMSATYH"/>
<dbReference type="OrthoDB" id="409586at2759"/>
<dbReference type="InterPro" id="IPR045315">
    <property type="entry name" value="Mtm1-like"/>
</dbReference>
<evidence type="ECO:0000256" key="10">
    <source>
        <dbReference type="PROSITE-ProRule" id="PRU00282"/>
    </source>
</evidence>
<keyword evidence="8" id="KW-0496">Mitochondrion</keyword>
<keyword evidence="5" id="KW-0677">Repeat</keyword>
<dbReference type="SUPFAM" id="SSF103506">
    <property type="entry name" value="Mitochondrial carrier"/>
    <property type="match status" value="1"/>
</dbReference>
<keyword evidence="4 10" id="KW-0812">Transmembrane</keyword>
<feature type="repeat" description="Solcar" evidence="10">
    <location>
        <begin position="9"/>
        <end position="99"/>
    </location>
</feature>
<sequence>MVDSDSQAYPFLRPVASSAFTGGCLITLTLTPFDVIKNYWYYNNALASNRTKIGSIYVVKHLYNKKGMRAFWNGSSWATVNTISGQIIFLWLFESLKESHSILFSSICSRIAALIVSTPFDCIKTWNQANMFDRKTISSIELFKFANLSRLYSGFIPTIVRDIPYSAIHWPCYDYLIKKSHKILRLDDNLHVAKYVILPMFCGAISSALAVIASQPFDIMKTNIQARIVDPNTGVKGYKLSYFYRELVKIYSNGGIRGFGIGIIPRIARVVPSSAIMVAAYEYFKNSNNHGTN</sequence>
<evidence type="ECO:0000256" key="8">
    <source>
        <dbReference type="ARBA" id="ARBA00023128"/>
    </source>
</evidence>
<organism evidence="13 14">
    <name type="scientific">Babesia microti (strain RI)</name>
    <dbReference type="NCBI Taxonomy" id="1133968"/>
    <lineage>
        <taxon>Eukaryota</taxon>
        <taxon>Sar</taxon>
        <taxon>Alveolata</taxon>
        <taxon>Apicomplexa</taxon>
        <taxon>Aconoidasida</taxon>
        <taxon>Piroplasmida</taxon>
        <taxon>Babesiidae</taxon>
        <taxon>Babesia</taxon>
    </lineage>
</organism>
<evidence type="ECO:0000256" key="9">
    <source>
        <dbReference type="ARBA" id="ARBA00023136"/>
    </source>
</evidence>
<name>I7JAS2_BABMR</name>
<keyword evidence="6" id="KW-0999">Mitochondrion inner membrane</keyword>
<dbReference type="Proteomes" id="UP000002899">
    <property type="component" value="Chromosome II"/>
</dbReference>
<evidence type="ECO:0000313" key="13">
    <source>
        <dbReference type="EMBL" id="CCF73924.1"/>
    </source>
</evidence>